<evidence type="ECO:0000259" key="5">
    <source>
        <dbReference type="PROSITE" id="PS51898"/>
    </source>
</evidence>
<dbReference type="EMBL" id="JMIW01000003">
    <property type="protein sequence ID" value="KEO90467.1"/>
    <property type="molecule type" value="Genomic_DNA"/>
</dbReference>
<dbReference type="InterPro" id="IPR011010">
    <property type="entry name" value="DNA_brk_join_enz"/>
</dbReference>
<dbReference type="InterPro" id="IPR010998">
    <property type="entry name" value="Integrase_recombinase_N"/>
</dbReference>
<dbReference type="InterPro" id="IPR050808">
    <property type="entry name" value="Phage_Integrase"/>
</dbReference>
<accession>A0A074MXW0</accession>
<organism evidence="6 7">
    <name type="scientific">Erythrobacter longus</name>
    <dbReference type="NCBI Taxonomy" id="1044"/>
    <lineage>
        <taxon>Bacteria</taxon>
        <taxon>Pseudomonadati</taxon>
        <taxon>Pseudomonadota</taxon>
        <taxon>Alphaproteobacteria</taxon>
        <taxon>Sphingomonadales</taxon>
        <taxon>Erythrobacteraceae</taxon>
        <taxon>Erythrobacter/Porphyrobacter group</taxon>
        <taxon>Erythrobacter</taxon>
    </lineage>
</organism>
<dbReference type="PANTHER" id="PTHR30629:SF2">
    <property type="entry name" value="PROPHAGE INTEGRASE INTS-RELATED"/>
    <property type="match status" value="1"/>
</dbReference>
<dbReference type="Proteomes" id="UP000027647">
    <property type="component" value="Unassembled WGS sequence"/>
</dbReference>
<dbReference type="InterPro" id="IPR004107">
    <property type="entry name" value="Integrase_SAM-like_N"/>
</dbReference>
<dbReference type="GO" id="GO:0015074">
    <property type="term" value="P:DNA integration"/>
    <property type="evidence" value="ECO:0007669"/>
    <property type="project" value="UniProtKB-KW"/>
</dbReference>
<sequence length="325" mass="36495">MLGSVSEIDAVTARKQAKKVLVEAVLDGLPRQRKSAKSPTFSEFVETYWRDIARGWKPSTVGRNWHAWTNMLMPEFGPCRVVLVTREDIVRWRDGCAGADACKFNRSVPVLSSLFQYAEALKITPTGSNPCRGIPRYKTRLLERYLTPKEFQRLGRELVEAEAEFPAQVAIIRLLLFTGARISEIRDLQWDWVKPPHLMLPDSKTGPKAIYLNSQAIAVLKGVKRTKGCPFVFPNPSLTKPITIQRWWATFRRQCALPDVRIHDLRHSFASVAISQNVPMATIGSLLGHVLPETTARYAHLADDHIADAAQRVSGFLAQAIGVSR</sequence>
<dbReference type="PANTHER" id="PTHR30629">
    <property type="entry name" value="PROPHAGE INTEGRASE"/>
    <property type="match status" value="1"/>
</dbReference>
<dbReference type="InterPro" id="IPR013762">
    <property type="entry name" value="Integrase-like_cat_sf"/>
</dbReference>
<evidence type="ECO:0000256" key="3">
    <source>
        <dbReference type="ARBA" id="ARBA00023125"/>
    </source>
</evidence>
<comment type="caution">
    <text evidence="6">The sequence shown here is derived from an EMBL/GenBank/DDBJ whole genome shotgun (WGS) entry which is preliminary data.</text>
</comment>
<proteinExistence type="inferred from homology"/>
<feature type="domain" description="Tyr recombinase" evidence="5">
    <location>
        <begin position="141"/>
        <end position="311"/>
    </location>
</feature>
<keyword evidence="4" id="KW-0233">DNA recombination</keyword>
<dbReference type="PROSITE" id="PS51898">
    <property type="entry name" value="TYR_RECOMBINASE"/>
    <property type="match status" value="1"/>
</dbReference>
<comment type="similarity">
    <text evidence="1">Belongs to the 'phage' integrase family.</text>
</comment>
<dbReference type="Gene3D" id="1.10.150.130">
    <property type="match status" value="1"/>
</dbReference>
<reference evidence="6 7" key="1">
    <citation type="submission" date="2014-04" db="EMBL/GenBank/DDBJ databases">
        <title>A comprehensive comparison of genomes of Erythrobacter spp. strains.</title>
        <authorList>
            <person name="Zheng Q."/>
        </authorList>
    </citation>
    <scope>NUCLEOTIDE SEQUENCE [LARGE SCALE GENOMIC DNA]</scope>
    <source>
        <strain evidence="6 7">DSM 6997</strain>
    </source>
</reference>
<keyword evidence="7" id="KW-1185">Reference proteome</keyword>
<name>A0A074MXW0_ERYLO</name>
<dbReference type="Pfam" id="PF00589">
    <property type="entry name" value="Phage_integrase"/>
    <property type="match status" value="1"/>
</dbReference>
<dbReference type="GO" id="GO:0003677">
    <property type="term" value="F:DNA binding"/>
    <property type="evidence" value="ECO:0007669"/>
    <property type="project" value="UniProtKB-KW"/>
</dbReference>
<evidence type="ECO:0000256" key="2">
    <source>
        <dbReference type="ARBA" id="ARBA00022908"/>
    </source>
</evidence>
<dbReference type="GO" id="GO:0006310">
    <property type="term" value="P:DNA recombination"/>
    <property type="evidence" value="ECO:0007669"/>
    <property type="project" value="UniProtKB-KW"/>
</dbReference>
<keyword evidence="3" id="KW-0238">DNA-binding</keyword>
<dbReference type="Gene3D" id="1.10.443.10">
    <property type="entry name" value="Intergrase catalytic core"/>
    <property type="match status" value="1"/>
</dbReference>
<evidence type="ECO:0000313" key="7">
    <source>
        <dbReference type="Proteomes" id="UP000027647"/>
    </source>
</evidence>
<dbReference type="STRING" id="1044.EH31_10290"/>
<protein>
    <submittedName>
        <fullName evidence="6">Integrase</fullName>
    </submittedName>
</protein>
<evidence type="ECO:0000256" key="1">
    <source>
        <dbReference type="ARBA" id="ARBA00008857"/>
    </source>
</evidence>
<dbReference type="CDD" id="cd00796">
    <property type="entry name" value="INT_Rci_Hp1_C"/>
    <property type="match status" value="1"/>
</dbReference>
<evidence type="ECO:0000313" key="6">
    <source>
        <dbReference type="EMBL" id="KEO90467.1"/>
    </source>
</evidence>
<gene>
    <name evidence="6" type="ORF">EH31_10290</name>
</gene>
<evidence type="ECO:0000256" key="4">
    <source>
        <dbReference type="ARBA" id="ARBA00023172"/>
    </source>
</evidence>
<dbReference type="AlphaFoldDB" id="A0A074MXW0"/>
<dbReference type="InterPro" id="IPR002104">
    <property type="entry name" value="Integrase_catalytic"/>
</dbReference>
<dbReference type="eggNOG" id="COG0582">
    <property type="taxonomic scope" value="Bacteria"/>
</dbReference>
<dbReference type="Pfam" id="PF14659">
    <property type="entry name" value="Phage_int_SAM_3"/>
    <property type="match status" value="1"/>
</dbReference>
<dbReference type="SUPFAM" id="SSF56349">
    <property type="entry name" value="DNA breaking-rejoining enzymes"/>
    <property type="match status" value="1"/>
</dbReference>
<keyword evidence="2" id="KW-0229">DNA integration</keyword>